<sequence>GKVGSYGVNEDLWELAVLKGNEKDGWSLTYDTPITDDVIGYLSENEVGNYLERIEYLSMSKIMTLFRKVLCFLGFHKGICQEADG</sequence>
<name>X1TC80_9ZZZZ</name>
<proteinExistence type="predicted"/>
<evidence type="ECO:0000313" key="1">
    <source>
        <dbReference type="EMBL" id="GAI77634.1"/>
    </source>
</evidence>
<accession>X1TC80</accession>
<dbReference type="EMBL" id="BARW01009214">
    <property type="protein sequence ID" value="GAI77634.1"/>
    <property type="molecule type" value="Genomic_DNA"/>
</dbReference>
<protein>
    <submittedName>
        <fullName evidence="1">Uncharacterized protein</fullName>
    </submittedName>
</protein>
<gene>
    <name evidence="1" type="ORF">S12H4_18612</name>
</gene>
<feature type="non-terminal residue" evidence="1">
    <location>
        <position position="1"/>
    </location>
</feature>
<organism evidence="1">
    <name type="scientific">marine sediment metagenome</name>
    <dbReference type="NCBI Taxonomy" id="412755"/>
    <lineage>
        <taxon>unclassified sequences</taxon>
        <taxon>metagenomes</taxon>
        <taxon>ecological metagenomes</taxon>
    </lineage>
</organism>
<dbReference type="AlphaFoldDB" id="X1TC80"/>
<reference evidence="1" key="1">
    <citation type="journal article" date="2014" name="Front. Microbiol.">
        <title>High frequency of phylogenetically diverse reductive dehalogenase-homologous genes in deep subseafloor sedimentary metagenomes.</title>
        <authorList>
            <person name="Kawai M."/>
            <person name="Futagami T."/>
            <person name="Toyoda A."/>
            <person name="Takaki Y."/>
            <person name="Nishi S."/>
            <person name="Hori S."/>
            <person name="Arai W."/>
            <person name="Tsubouchi T."/>
            <person name="Morono Y."/>
            <person name="Uchiyama I."/>
            <person name="Ito T."/>
            <person name="Fujiyama A."/>
            <person name="Inagaki F."/>
            <person name="Takami H."/>
        </authorList>
    </citation>
    <scope>NUCLEOTIDE SEQUENCE</scope>
    <source>
        <strain evidence="1">Expedition CK06-06</strain>
    </source>
</reference>
<comment type="caution">
    <text evidence="1">The sequence shown here is derived from an EMBL/GenBank/DDBJ whole genome shotgun (WGS) entry which is preliminary data.</text>
</comment>